<comment type="similarity">
    <text evidence="2">Belongs to the REXO4 family.</text>
</comment>
<feature type="compositionally biased region" description="Basic and acidic residues" evidence="8">
    <location>
        <begin position="135"/>
        <end position="166"/>
    </location>
</feature>
<dbReference type="InterPro" id="IPR037431">
    <property type="entry name" value="REX4_DEDDh_dom"/>
</dbReference>
<organism evidence="10 11">
    <name type="scientific">Chanos chanos</name>
    <name type="common">Milkfish</name>
    <name type="synonym">Mugil chanos</name>
    <dbReference type="NCBI Taxonomy" id="29144"/>
    <lineage>
        <taxon>Eukaryota</taxon>
        <taxon>Metazoa</taxon>
        <taxon>Chordata</taxon>
        <taxon>Craniata</taxon>
        <taxon>Vertebrata</taxon>
        <taxon>Euteleostomi</taxon>
        <taxon>Actinopterygii</taxon>
        <taxon>Neopterygii</taxon>
        <taxon>Teleostei</taxon>
        <taxon>Ostariophysi</taxon>
        <taxon>Gonorynchiformes</taxon>
        <taxon>Chanidae</taxon>
        <taxon>Chanos</taxon>
    </lineage>
</organism>
<dbReference type="Gene3D" id="3.30.420.10">
    <property type="entry name" value="Ribonuclease H-like superfamily/Ribonuclease H"/>
    <property type="match status" value="1"/>
</dbReference>
<feature type="region of interest" description="Disordered" evidence="8">
    <location>
        <begin position="1"/>
        <end position="63"/>
    </location>
</feature>
<dbReference type="PANTHER" id="PTHR12801:SF158">
    <property type="entry name" value="RNA EXONUCLEASE 4"/>
    <property type="match status" value="1"/>
</dbReference>
<feature type="compositionally biased region" description="Basic residues" evidence="8">
    <location>
        <begin position="29"/>
        <end position="38"/>
    </location>
</feature>
<feature type="domain" description="Exonuclease" evidence="9">
    <location>
        <begin position="226"/>
        <end position="387"/>
    </location>
</feature>
<evidence type="ECO:0000259" key="9">
    <source>
        <dbReference type="SMART" id="SM00479"/>
    </source>
</evidence>
<dbReference type="InterPro" id="IPR036397">
    <property type="entry name" value="RNaseH_sf"/>
</dbReference>
<evidence type="ECO:0000256" key="4">
    <source>
        <dbReference type="ARBA" id="ARBA00022722"/>
    </source>
</evidence>
<evidence type="ECO:0000256" key="1">
    <source>
        <dbReference type="ARBA" id="ARBA00004123"/>
    </source>
</evidence>
<dbReference type="SUPFAM" id="SSF53098">
    <property type="entry name" value="Ribonuclease H-like"/>
    <property type="match status" value="1"/>
</dbReference>
<protein>
    <recommendedName>
        <fullName evidence="3">RNA exonuclease 4</fullName>
    </recommendedName>
</protein>
<feature type="compositionally biased region" description="Basic and acidic residues" evidence="8">
    <location>
        <begin position="93"/>
        <end position="110"/>
    </location>
</feature>
<reference evidence="11" key="1">
    <citation type="submission" date="2025-08" db="UniProtKB">
        <authorList>
            <consortium name="RefSeq"/>
        </authorList>
    </citation>
    <scope>IDENTIFICATION</scope>
</reference>
<dbReference type="Pfam" id="PF00929">
    <property type="entry name" value="RNase_T"/>
    <property type="match status" value="1"/>
</dbReference>
<evidence type="ECO:0000313" key="11">
    <source>
        <dbReference type="RefSeq" id="XP_030624547.1"/>
    </source>
</evidence>
<evidence type="ECO:0000256" key="3">
    <source>
        <dbReference type="ARBA" id="ARBA00016937"/>
    </source>
</evidence>
<evidence type="ECO:0000256" key="6">
    <source>
        <dbReference type="ARBA" id="ARBA00022839"/>
    </source>
</evidence>
<feature type="compositionally biased region" description="Basic and acidic residues" evidence="8">
    <location>
        <begin position="39"/>
        <end position="52"/>
    </location>
</feature>
<dbReference type="InterPro" id="IPR012337">
    <property type="entry name" value="RNaseH-like_sf"/>
</dbReference>
<sequence>MSKVKPNKKESTPNAKISQATNGKEKQKSGKKKKKRFFKQTEKKDIVKDGHKSKTALPPKDAKEFSANWKSLLEVLKSSPDVKNAQTNHLNKTNREKEEHQKKIHKENPKLTRATQPSPGKLIKNGDSTFSNQGNKKETKAGKRKATESHTGKEKTRNSKKTRVEVEKKTAEADLWFDDVDPDDLEAAVGPEAADIFRRKHGLQKSDPQTTERALVKEHAYEGLTRAVAMDCEMVGVGPSGEDSIVARVSIVNQFGKCIYDKFVKPTEKVTDYRTAISGIRPEDIRDGEDVKVVQKEVAEILQGRILVGHAIHNDLKVLLLNHPKKKIRDTQKYKPFKTLVKSSRPALKELCKQMLNVDVQRGEHSSVQDAQATMRLYTLVKKRWEAELKASREQKADKAANSQMQPK</sequence>
<dbReference type="Proteomes" id="UP000504632">
    <property type="component" value="Chromosome 3"/>
</dbReference>
<dbReference type="CDD" id="cd06144">
    <property type="entry name" value="REX4_like"/>
    <property type="match status" value="1"/>
</dbReference>
<keyword evidence="4" id="KW-0540">Nuclease</keyword>
<keyword evidence="10" id="KW-1185">Reference proteome</keyword>
<dbReference type="RefSeq" id="XP_030624547.1">
    <property type="nucleotide sequence ID" value="XM_030768687.1"/>
</dbReference>
<keyword evidence="7" id="KW-0539">Nucleus</keyword>
<feature type="compositionally biased region" description="Polar residues" evidence="8">
    <location>
        <begin position="12"/>
        <end position="22"/>
    </location>
</feature>
<dbReference type="CTD" id="57109"/>
<dbReference type="InterPro" id="IPR013520">
    <property type="entry name" value="Ribonucl_H"/>
</dbReference>
<dbReference type="InterPro" id="IPR047021">
    <property type="entry name" value="REXO1/3/4-like"/>
</dbReference>
<evidence type="ECO:0000256" key="5">
    <source>
        <dbReference type="ARBA" id="ARBA00022801"/>
    </source>
</evidence>
<dbReference type="GO" id="GO:0006364">
    <property type="term" value="P:rRNA processing"/>
    <property type="evidence" value="ECO:0007669"/>
    <property type="project" value="InterPro"/>
</dbReference>
<dbReference type="PANTHER" id="PTHR12801">
    <property type="entry name" value="RNA EXONUCLEASE REXO1 / RECO3 FAMILY MEMBER-RELATED"/>
    <property type="match status" value="1"/>
</dbReference>
<keyword evidence="6 11" id="KW-0269">Exonuclease</keyword>
<feature type="region of interest" description="Disordered" evidence="8">
    <location>
        <begin position="76"/>
        <end position="166"/>
    </location>
</feature>
<dbReference type="FunCoup" id="A0A6J2UYL5">
    <property type="interactions" value="790"/>
</dbReference>
<dbReference type="InParanoid" id="A0A6J2UYL5"/>
<dbReference type="GO" id="GO:0003676">
    <property type="term" value="F:nucleic acid binding"/>
    <property type="evidence" value="ECO:0007669"/>
    <property type="project" value="InterPro"/>
</dbReference>
<dbReference type="GeneID" id="115807614"/>
<keyword evidence="5" id="KW-0378">Hydrolase</keyword>
<dbReference type="OrthoDB" id="8191639at2759"/>
<evidence type="ECO:0000256" key="2">
    <source>
        <dbReference type="ARBA" id="ARBA00010489"/>
    </source>
</evidence>
<name>A0A6J2UYL5_CHACN</name>
<dbReference type="GO" id="GO:0005730">
    <property type="term" value="C:nucleolus"/>
    <property type="evidence" value="ECO:0007669"/>
    <property type="project" value="UniProtKB-ARBA"/>
</dbReference>
<dbReference type="GO" id="GO:0006308">
    <property type="term" value="P:DNA catabolic process"/>
    <property type="evidence" value="ECO:0007669"/>
    <property type="project" value="TreeGrafter"/>
</dbReference>
<dbReference type="FunFam" id="3.30.420.10:FF:000007">
    <property type="entry name" value="Interferon-stimulated exonuclease gene 20"/>
    <property type="match status" value="1"/>
</dbReference>
<evidence type="ECO:0000256" key="8">
    <source>
        <dbReference type="SAM" id="MobiDB-lite"/>
    </source>
</evidence>
<gene>
    <name evidence="11" type="primary">rexo4</name>
</gene>
<evidence type="ECO:0000256" key="7">
    <source>
        <dbReference type="ARBA" id="ARBA00023242"/>
    </source>
</evidence>
<accession>A0A6J2UYL5</accession>
<dbReference type="AlphaFoldDB" id="A0A6J2UYL5"/>
<dbReference type="GO" id="GO:0008408">
    <property type="term" value="F:3'-5' exonuclease activity"/>
    <property type="evidence" value="ECO:0007669"/>
    <property type="project" value="InterPro"/>
</dbReference>
<proteinExistence type="inferred from homology"/>
<evidence type="ECO:0000313" key="10">
    <source>
        <dbReference type="Proteomes" id="UP000504632"/>
    </source>
</evidence>
<dbReference type="SMART" id="SM00479">
    <property type="entry name" value="EXOIII"/>
    <property type="match status" value="1"/>
</dbReference>
<comment type="subcellular location">
    <subcellularLocation>
        <location evidence="1">Nucleus</location>
    </subcellularLocation>
</comment>